<feature type="compositionally biased region" description="Low complexity" evidence="1">
    <location>
        <begin position="34"/>
        <end position="47"/>
    </location>
</feature>
<dbReference type="EMBL" id="KI914291">
    <property type="protein sequence ID" value="ETV89840.1"/>
    <property type="molecule type" value="Genomic_DNA"/>
</dbReference>
<feature type="non-terminal residue" evidence="2">
    <location>
        <position position="95"/>
    </location>
</feature>
<accession>A0A024T7H5</accession>
<dbReference type="RefSeq" id="XP_008881528.1">
    <property type="nucleotide sequence ID" value="XM_008883306.1"/>
</dbReference>
<proteinExistence type="predicted"/>
<gene>
    <name evidence="2" type="ORF">H310_15321</name>
</gene>
<organism evidence="2">
    <name type="scientific">Aphanomyces invadans</name>
    <dbReference type="NCBI Taxonomy" id="157072"/>
    <lineage>
        <taxon>Eukaryota</taxon>
        <taxon>Sar</taxon>
        <taxon>Stramenopiles</taxon>
        <taxon>Oomycota</taxon>
        <taxon>Saprolegniomycetes</taxon>
        <taxon>Saprolegniales</taxon>
        <taxon>Verrucalvaceae</taxon>
        <taxon>Aphanomyces</taxon>
    </lineage>
</organism>
<dbReference type="VEuPathDB" id="FungiDB:H310_15321"/>
<sequence>MNSGMANTPSETADTVFTEGTLAEGFYQDDRDVPQAAAPTPNTLPTTVMPMNGNGQANGGVQEESMALSTPMNIDAVPLSGGPMIVPGALNVRQH</sequence>
<dbReference type="AlphaFoldDB" id="A0A024T7H5"/>
<protein>
    <submittedName>
        <fullName evidence="2">Uncharacterized protein</fullName>
    </submittedName>
</protein>
<feature type="region of interest" description="Disordered" evidence="1">
    <location>
        <begin position="27"/>
        <end position="60"/>
    </location>
</feature>
<name>A0A024T7H5_9STRA</name>
<evidence type="ECO:0000313" key="2">
    <source>
        <dbReference type="EMBL" id="ETV89840.1"/>
    </source>
</evidence>
<reference evidence="2" key="1">
    <citation type="submission" date="2013-12" db="EMBL/GenBank/DDBJ databases">
        <title>The Genome Sequence of Aphanomyces invadans NJM9701.</title>
        <authorList>
            <consortium name="The Broad Institute Genomics Platform"/>
            <person name="Russ C."/>
            <person name="Tyler B."/>
            <person name="van West P."/>
            <person name="Dieguez-Uribeondo J."/>
            <person name="Young S.K."/>
            <person name="Zeng Q."/>
            <person name="Gargeya S."/>
            <person name="Fitzgerald M."/>
            <person name="Abouelleil A."/>
            <person name="Alvarado L."/>
            <person name="Chapman S.B."/>
            <person name="Gainer-Dewar J."/>
            <person name="Goldberg J."/>
            <person name="Griggs A."/>
            <person name="Gujja S."/>
            <person name="Hansen M."/>
            <person name="Howarth C."/>
            <person name="Imamovic A."/>
            <person name="Ireland A."/>
            <person name="Larimer J."/>
            <person name="McCowan C."/>
            <person name="Murphy C."/>
            <person name="Pearson M."/>
            <person name="Poon T.W."/>
            <person name="Priest M."/>
            <person name="Roberts A."/>
            <person name="Saif S."/>
            <person name="Shea T."/>
            <person name="Sykes S."/>
            <person name="Wortman J."/>
            <person name="Nusbaum C."/>
            <person name="Birren B."/>
        </authorList>
    </citation>
    <scope>NUCLEOTIDE SEQUENCE [LARGE SCALE GENOMIC DNA]</scope>
    <source>
        <strain evidence="2">NJM9701</strain>
    </source>
</reference>
<evidence type="ECO:0000256" key="1">
    <source>
        <dbReference type="SAM" id="MobiDB-lite"/>
    </source>
</evidence>
<dbReference type="GeneID" id="20092371"/>